<dbReference type="Proteomes" id="UP000615446">
    <property type="component" value="Unassembled WGS sequence"/>
</dbReference>
<gene>
    <name evidence="2" type="ORF">RCL2_000663000</name>
</gene>
<dbReference type="EMBL" id="BLAL01000043">
    <property type="protein sequence ID" value="GES79325.1"/>
    <property type="molecule type" value="Genomic_DNA"/>
</dbReference>
<name>A0A8H3QFV5_9GLOM</name>
<sequence length="164" mass="18698">MFKVLGDIETMHSEDLLAWLESGTEVKSENYGDHRGLTTSTAKHAIPERYINSKKEKKQRMGVYTRRRSNLIVSRRIVAKRTKELRKILSGMKKLPRSPTYPTPGESKFKTCGEPDRPKSNWSGSKRTSLSSNKMSASNRHTSQNLTNSNRLILEGNTQMNDSR</sequence>
<comment type="caution">
    <text evidence="2">The sequence shown here is derived from an EMBL/GenBank/DDBJ whole genome shotgun (WGS) entry which is preliminary data.</text>
</comment>
<feature type="region of interest" description="Disordered" evidence="1">
    <location>
        <begin position="88"/>
        <end position="164"/>
    </location>
</feature>
<protein>
    <submittedName>
        <fullName evidence="2">Uncharacterized protein</fullName>
    </submittedName>
</protein>
<dbReference type="AlphaFoldDB" id="A0A8H3QFV5"/>
<proteinExistence type="predicted"/>
<reference evidence="2" key="1">
    <citation type="submission" date="2019-10" db="EMBL/GenBank/DDBJ databases">
        <title>Conservation and host-specific expression of non-tandemly repeated heterogenous ribosome RNA gene in arbuscular mycorrhizal fungi.</title>
        <authorList>
            <person name="Maeda T."/>
            <person name="Kobayashi Y."/>
            <person name="Nakagawa T."/>
            <person name="Ezawa T."/>
            <person name="Yamaguchi K."/>
            <person name="Bino T."/>
            <person name="Nishimoto Y."/>
            <person name="Shigenobu S."/>
            <person name="Kawaguchi M."/>
        </authorList>
    </citation>
    <scope>NUCLEOTIDE SEQUENCE</scope>
    <source>
        <strain evidence="2">HR1</strain>
    </source>
</reference>
<accession>A0A8H3QFV5</accession>
<evidence type="ECO:0000256" key="1">
    <source>
        <dbReference type="SAM" id="MobiDB-lite"/>
    </source>
</evidence>
<feature type="compositionally biased region" description="Polar residues" evidence="1">
    <location>
        <begin position="120"/>
        <end position="164"/>
    </location>
</feature>
<evidence type="ECO:0000313" key="2">
    <source>
        <dbReference type="EMBL" id="GES79325.1"/>
    </source>
</evidence>
<feature type="compositionally biased region" description="Basic and acidic residues" evidence="1">
    <location>
        <begin position="107"/>
        <end position="119"/>
    </location>
</feature>
<organism evidence="2 3">
    <name type="scientific">Rhizophagus clarus</name>
    <dbReference type="NCBI Taxonomy" id="94130"/>
    <lineage>
        <taxon>Eukaryota</taxon>
        <taxon>Fungi</taxon>
        <taxon>Fungi incertae sedis</taxon>
        <taxon>Mucoromycota</taxon>
        <taxon>Glomeromycotina</taxon>
        <taxon>Glomeromycetes</taxon>
        <taxon>Glomerales</taxon>
        <taxon>Glomeraceae</taxon>
        <taxon>Rhizophagus</taxon>
    </lineage>
</organism>
<evidence type="ECO:0000313" key="3">
    <source>
        <dbReference type="Proteomes" id="UP000615446"/>
    </source>
</evidence>